<sequence length="405" mass="45525">MTTDSELATKPTAMDQQAPPAPGPDVRVVFVGAGQINFGSPEGPWNHSFRLEHKLGPRLKVIALIDPVTENAENVLKKKRESFVLSAYKDTAIFKDVPSYLASVTPETRPHVVWIGSPPAFRGSMHAGRDVERVLADSLPGIGLFLEKPVTTSSVEDVMQVSRYIEGKMSPLSVGYMLRYLKVSQKLKQIIAENKLQVMAVNCRFVIAYERLTKQWWWNKEQSLGPVIEQATHFCDLARYFGGEVELDSVVAHSLEHFEAPSKLSKLAFNEDETIPAEQRVPRVSSATWKYTSGAVGSLMHVIALHGRDFFTEIDVFADGYSLRLVDAYNAPTLYVRRPGDDHEEVYKYADDDPFFSEVSSMIDAVEDPSKSDEILCSFDDAAHTYAFTWAIRRACETQVDRRRR</sequence>
<dbReference type="SUPFAM" id="SSF51735">
    <property type="entry name" value="NAD(P)-binding Rossmann-fold domains"/>
    <property type="match status" value="1"/>
</dbReference>
<evidence type="ECO:0000259" key="3">
    <source>
        <dbReference type="Pfam" id="PF08635"/>
    </source>
</evidence>
<dbReference type="Gene3D" id="3.30.360.10">
    <property type="entry name" value="Dihydrodipicolinate Reductase, domain 2"/>
    <property type="match status" value="1"/>
</dbReference>
<dbReference type="Pfam" id="PF01408">
    <property type="entry name" value="GFO_IDH_MocA"/>
    <property type="match status" value="1"/>
</dbReference>
<gene>
    <name evidence="4" type="ORF">MGL_1443</name>
</gene>
<dbReference type="GO" id="GO:0000166">
    <property type="term" value="F:nucleotide binding"/>
    <property type="evidence" value="ECO:0007669"/>
    <property type="project" value="InterPro"/>
</dbReference>
<dbReference type="OrthoDB" id="10250282at2759"/>
<feature type="domain" description="Oxidoreductase putative C-terminal" evidence="3">
    <location>
        <begin position="179"/>
        <end position="321"/>
    </location>
</feature>
<dbReference type="EMBL" id="AAYY01000004">
    <property type="protein sequence ID" value="EDP44046.1"/>
    <property type="molecule type" value="Genomic_DNA"/>
</dbReference>
<dbReference type="InterPro" id="IPR052515">
    <property type="entry name" value="Gfo/Idh/MocA_Oxidoreductase"/>
</dbReference>
<reference evidence="4 5" key="1">
    <citation type="journal article" date="2007" name="Proc. Natl. Acad. Sci. U.S.A.">
        <title>Dandruff-associated Malassezia genomes reveal convergent and divergent virulence traits shared with plant and human fungal pathogens.</title>
        <authorList>
            <person name="Xu J."/>
            <person name="Saunders C.W."/>
            <person name="Hu P."/>
            <person name="Grant R.A."/>
            <person name="Boekhout T."/>
            <person name="Kuramae E.E."/>
            <person name="Kronstad J.W."/>
            <person name="Deangelis Y.M."/>
            <person name="Reeder N.L."/>
            <person name="Johnstone K.R."/>
            <person name="Leland M."/>
            <person name="Fieno A.M."/>
            <person name="Begley W.M."/>
            <person name="Sun Y."/>
            <person name="Lacey M.P."/>
            <person name="Chaudhary T."/>
            <person name="Keough T."/>
            <person name="Chu L."/>
            <person name="Sears R."/>
            <person name="Yuan B."/>
            <person name="Dawson T.L.Jr."/>
        </authorList>
    </citation>
    <scope>NUCLEOTIDE SEQUENCE [LARGE SCALE GENOMIC DNA]</scope>
    <source>
        <strain evidence="5">ATCC MYA-4612 / CBS 7966</strain>
    </source>
</reference>
<dbReference type="InterPro" id="IPR036291">
    <property type="entry name" value="NAD(P)-bd_dom_sf"/>
</dbReference>
<dbReference type="OMA" id="HERIPRM"/>
<evidence type="ECO:0000256" key="1">
    <source>
        <dbReference type="SAM" id="MobiDB-lite"/>
    </source>
</evidence>
<evidence type="ECO:0000313" key="4">
    <source>
        <dbReference type="EMBL" id="EDP44046.1"/>
    </source>
</evidence>
<proteinExistence type="predicted"/>
<accession>A8PXG8</accession>
<dbReference type="PANTHER" id="PTHR43249">
    <property type="entry name" value="UDP-N-ACETYL-2-AMINO-2-DEOXY-D-GLUCURONATE OXIDASE"/>
    <property type="match status" value="1"/>
</dbReference>
<dbReference type="PANTHER" id="PTHR43249:SF1">
    <property type="entry name" value="D-GLUCOSIDE 3-DEHYDROGENASE"/>
    <property type="match status" value="1"/>
</dbReference>
<evidence type="ECO:0008006" key="6">
    <source>
        <dbReference type="Google" id="ProtNLM"/>
    </source>
</evidence>
<dbReference type="STRING" id="425265.A8PXG8"/>
<dbReference type="AlphaFoldDB" id="A8PXG8"/>
<protein>
    <recommendedName>
        <fullName evidence="6">Gfo/Idh/MocA-like oxidoreductase N-terminal domain-containing protein</fullName>
    </recommendedName>
</protein>
<dbReference type="KEGG" id="mgl:MGL_1443"/>
<keyword evidence="5" id="KW-1185">Reference proteome</keyword>
<feature type="region of interest" description="Disordered" evidence="1">
    <location>
        <begin position="1"/>
        <end position="24"/>
    </location>
</feature>
<dbReference type="Pfam" id="PF08635">
    <property type="entry name" value="ox_reductase_C"/>
    <property type="match status" value="1"/>
</dbReference>
<dbReference type="InParanoid" id="A8PXG8"/>
<feature type="domain" description="Gfo/Idh/MocA-like oxidoreductase N-terminal" evidence="2">
    <location>
        <begin position="26"/>
        <end position="176"/>
    </location>
</feature>
<evidence type="ECO:0000259" key="2">
    <source>
        <dbReference type="Pfam" id="PF01408"/>
    </source>
</evidence>
<dbReference type="Gene3D" id="3.40.50.720">
    <property type="entry name" value="NAD(P)-binding Rossmann-like Domain"/>
    <property type="match status" value="1"/>
</dbReference>
<dbReference type="SUPFAM" id="SSF55347">
    <property type="entry name" value="Glyceraldehyde-3-phosphate dehydrogenase-like, C-terminal domain"/>
    <property type="match status" value="1"/>
</dbReference>
<evidence type="ECO:0000313" key="5">
    <source>
        <dbReference type="Proteomes" id="UP000008837"/>
    </source>
</evidence>
<dbReference type="InterPro" id="IPR000683">
    <property type="entry name" value="Gfo/Idh/MocA-like_OxRdtase_N"/>
</dbReference>
<dbReference type="RefSeq" id="XP_001731260.1">
    <property type="nucleotide sequence ID" value="XM_001731208.1"/>
</dbReference>
<dbReference type="InterPro" id="IPR013944">
    <property type="entry name" value="OxRdtase_put_C"/>
</dbReference>
<comment type="caution">
    <text evidence="4">The sequence shown here is derived from an EMBL/GenBank/DDBJ whole genome shotgun (WGS) entry which is preliminary data.</text>
</comment>
<dbReference type="GeneID" id="5855567"/>
<organism evidence="4 5">
    <name type="scientific">Malassezia globosa (strain ATCC MYA-4612 / CBS 7966)</name>
    <name type="common">Dandruff-associated fungus</name>
    <dbReference type="NCBI Taxonomy" id="425265"/>
    <lineage>
        <taxon>Eukaryota</taxon>
        <taxon>Fungi</taxon>
        <taxon>Dikarya</taxon>
        <taxon>Basidiomycota</taxon>
        <taxon>Ustilaginomycotina</taxon>
        <taxon>Malasseziomycetes</taxon>
        <taxon>Malasseziales</taxon>
        <taxon>Malasseziaceae</taxon>
        <taxon>Malassezia</taxon>
    </lineage>
</organism>
<dbReference type="Proteomes" id="UP000008837">
    <property type="component" value="Unassembled WGS sequence"/>
</dbReference>
<dbReference type="VEuPathDB" id="FungiDB:MGL_1443"/>
<name>A8PXG8_MALGO</name>